<dbReference type="EMBL" id="JACHOA010000001">
    <property type="protein sequence ID" value="MBB4612408.1"/>
    <property type="molecule type" value="Genomic_DNA"/>
</dbReference>
<accession>A0A7W7ESK9</accession>
<sequence length="244" mass="26604">MRLVALLGGARFARGGRLVGCRPGRVAPGLLPIRAFAQGRAAIRPFAFPRRSSARHSSVAPVFRDCPGCSCERAGKSRPWAFPLCLVARSRPGLRLVGRTPPFAGVKCCPSSLSSPHRAGWRPKPARALHRGKRCRSAFRFRSRRPQFCTSASGPKAPAGWLRCKLSVFVSRCIYPLKFRGLGPELRGFVRSRHTKAAPLVRVAQAKSAGVIHSPRTFRWIVIVQRRSAAITVPAGRATATGVR</sequence>
<name>A0A7W7ESK9_9SPHN</name>
<comment type="caution">
    <text evidence="1">The sequence shown here is derived from an EMBL/GenBank/DDBJ whole genome shotgun (WGS) entry which is preliminary data.</text>
</comment>
<evidence type="ECO:0000313" key="2">
    <source>
        <dbReference type="Proteomes" id="UP000538566"/>
    </source>
</evidence>
<dbReference type="Proteomes" id="UP000538566">
    <property type="component" value="Unassembled WGS sequence"/>
</dbReference>
<gene>
    <name evidence="1" type="ORF">GGR37_000654</name>
</gene>
<evidence type="ECO:0000313" key="1">
    <source>
        <dbReference type="EMBL" id="MBB4612408.1"/>
    </source>
</evidence>
<reference evidence="1 2" key="1">
    <citation type="submission" date="2020-08" db="EMBL/GenBank/DDBJ databases">
        <title>Genomic Encyclopedia of Type Strains, Phase IV (KMG-IV): sequencing the most valuable type-strain genomes for metagenomic binning, comparative biology and taxonomic classification.</title>
        <authorList>
            <person name="Goeker M."/>
        </authorList>
    </citation>
    <scope>NUCLEOTIDE SEQUENCE [LARGE SCALE GENOMIC DNA]</scope>
    <source>
        <strain evidence="1 2">DSM 17507</strain>
    </source>
</reference>
<organism evidence="1 2">
    <name type="scientific">Novosphingobium taihuense</name>
    <dbReference type="NCBI Taxonomy" id="260085"/>
    <lineage>
        <taxon>Bacteria</taxon>
        <taxon>Pseudomonadati</taxon>
        <taxon>Pseudomonadota</taxon>
        <taxon>Alphaproteobacteria</taxon>
        <taxon>Sphingomonadales</taxon>
        <taxon>Sphingomonadaceae</taxon>
        <taxon>Novosphingobium</taxon>
    </lineage>
</organism>
<keyword evidence="2" id="KW-1185">Reference proteome</keyword>
<proteinExistence type="predicted"/>
<protein>
    <submittedName>
        <fullName evidence="1">Uncharacterized protein</fullName>
    </submittedName>
</protein>
<dbReference type="AlphaFoldDB" id="A0A7W7ESK9"/>